<name>A0A8X6Q6M3_NEPPI</name>
<evidence type="ECO:0000313" key="2">
    <source>
        <dbReference type="Proteomes" id="UP000887013"/>
    </source>
</evidence>
<reference evidence="1" key="1">
    <citation type="submission" date="2020-08" db="EMBL/GenBank/DDBJ databases">
        <title>Multicomponent nature underlies the extraordinary mechanical properties of spider dragline silk.</title>
        <authorList>
            <person name="Kono N."/>
            <person name="Nakamura H."/>
            <person name="Mori M."/>
            <person name="Yoshida Y."/>
            <person name="Ohtoshi R."/>
            <person name="Malay A.D."/>
            <person name="Moran D.A.P."/>
            <person name="Tomita M."/>
            <person name="Numata K."/>
            <person name="Arakawa K."/>
        </authorList>
    </citation>
    <scope>NUCLEOTIDE SEQUENCE</scope>
</reference>
<keyword evidence="2" id="KW-1185">Reference proteome</keyword>
<comment type="caution">
    <text evidence="1">The sequence shown here is derived from an EMBL/GenBank/DDBJ whole genome shotgun (WGS) entry which is preliminary data.</text>
</comment>
<organism evidence="1 2">
    <name type="scientific">Nephila pilipes</name>
    <name type="common">Giant wood spider</name>
    <name type="synonym">Nephila maculata</name>
    <dbReference type="NCBI Taxonomy" id="299642"/>
    <lineage>
        <taxon>Eukaryota</taxon>
        <taxon>Metazoa</taxon>
        <taxon>Ecdysozoa</taxon>
        <taxon>Arthropoda</taxon>
        <taxon>Chelicerata</taxon>
        <taxon>Arachnida</taxon>
        <taxon>Araneae</taxon>
        <taxon>Araneomorphae</taxon>
        <taxon>Entelegynae</taxon>
        <taxon>Araneoidea</taxon>
        <taxon>Nephilidae</taxon>
        <taxon>Nephila</taxon>
    </lineage>
</organism>
<sequence>MNSFSETFHFYDCGQENFLLFPFVKSPLHPSVNVLSAVEDQPVFFPVQNNSMNYNFLCFQVRKTTWTYHAAGLSACKSQYVGVMSKLAEEGTSQVLTLLLDCCYYYISCLHITYPHIQT</sequence>
<dbReference type="Proteomes" id="UP000887013">
    <property type="component" value="Unassembled WGS sequence"/>
</dbReference>
<protein>
    <submittedName>
        <fullName evidence="1">Uncharacterized protein</fullName>
    </submittedName>
</protein>
<dbReference type="EMBL" id="BMAW01123863">
    <property type="protein sequence ID" value="GFU05231.1"/>
    <property type="molecule type" value="Genomic_DNA"/>
</dbReference>
<gene>
    <name evidence="1" type="ORF">NPIL_611101</name>
</gene>
<dbReference type="AlphaFoldDB" id="A0A8X6Q6M3"/>
<evidence type="ECO:0000313" key="1">
    <source>
        <dbReference type="EMBL" id="GFU05231.1"/>
    </source>
</evidence>
<proteinExistence type="predicted"/>
<accession>A0A8X6Q6M3</accession>